<sequence length="170" mass="19660">MNITLDPKQFRIEKTTRGAPCLIFENYKFRYGNKMKDEIRWRCTNKMCKATIKTNEKGITEKRTVHDHEPVCERRNLKKGSKLVGRIKLKSPSYFLPTRSTFGECKDSFENNETLAQSETEDVKPITRNGSSGQPVQFLPNEYQPQGEEIIVVNETPSHFMDLLYFSCAA</sequence>
<evidence type="ECO:0000256" key="4">
    <source>
        <dbReference type="SAM" id="MobiDB-lite"/>
    </source>
</evidence>
<keyword evidence="2" id="KW-0863">Zinc-finger</keyword>
<accession>A0AAN8SF48</accession>
<evidence type="ECO:0000256" key="2">
    <source>
        <dbReference type="ARBA" id="ARBA00022771"/>
    </source>
</evidence>
<organism evidence="6 7">
    <name type="scientific">Polyplax serrata</name>
    <name type="common">Common mouse louse</name>
    <dbReference type="NCBI Taxonomy" id="468196"/>
    <lineage>
        <taxon>Eukaryota</taxon>
        <taxon>Metazoa</taxon>
        <taxon>Ecdysozoa</taxon>
        <taxon>Arthropoda</taxon>
        <taxon>Hexapoda</taxon>
        <taxon>Insecta</taxon>
        <taxon>Pterygota</taxon>
        <taxon>Neoptera</taxon>
        <taxon>Paraneoptera</taxon>
        <taxon>Psocodea</taxon>
        <taxon>Troctomorpha</taxon>
        <taxon>Phthiraptera</taxon>
        <taxon>Anoplura</taxon>
        <taxon>Polyplacidae</taxon>
        <taxon>Polyplax</taxon>
    </lineage>
</organism>
<protein>
    <recommendedName>
        <fullName evidence="5">FLYWCH-type domain-containing protein</fullName>
    </recommendedName>
</protein>
<evidence type="ECO:0000313" key="6">
    <source>
        <dbReference type="EMBL" id="KAK6645019.1"/>
    </source>
</evidence>
<keyword evidence="3" id="KW-0862">Zinc</keyword>
<comment type="caution">
    <text evidence="6">The sequence shown here is derived from an EMBL/GenBank/DDBJ whole genome shotgun (WGS) entry which is preliminary data.</text>
</comment>
<reference evidence="6 7" key="1">
    <citation type="submission" date="2023-10" db="EMBL/GenBank/DDBJ databases">
        <title>Genomes of two closely related lineages of the louse Polyplax serrata with different host specificities.</title>
        <authorList>
            <person name="Martinu J."/>
            <person name="Tarabai H."/>
            <person name="Stefka J."/>
            <person name="Hypsa V."/>
        </authorList>
    </citation>
    <scope>NUCLEOTIDE SEQUENCE [LARGE SCALE GENOMIC DNA]</scope>
    <source>
        <strain evidence="6">HR10_N</strain>
    </source>
</reference>
<evidence type="ECO:0000259" key="5">
    <source>
        <dbReference type="Pfam" id="PF04500"/>
    </source>
</evidence>
<dbReference type="EMBL" id="JAWJWE010000001">
    <property type="protein sequence ID" value="KAK6645019.1"/>
    <property type="molecule type" value="Genomic_DNA"/>
</dbReference>
<evidence type="ECO:0000256" key="1">
    <source>
        <dbReference type="ARBA" id="ARBA00022723"/>
    </source>
</evidence>
<dbReference type="Proteomes" id="UP001372834">
    <property type="component" value="Unassembled WGS sequence"/>
</dbReference>
<keyword evidence="1" id="KW-0479">Metal-binding</keyword>
<evidence type="ECO:0000313" key="7">
    <source>
        <dbReference type="Proteomes" id="UP001372834"/>
    </source>
</evidence>
<evidence type="ECO:0000256" key="3">
    <source>
        <dbReference type="ARBA" id="ARBA00022833"/>
    </source>
</evidence>
<name>A0AAN8SF48_POLSC</name>
<dbReference type="AlphaFoldDB" id="A0AAN8SF48"/>
<dbReference type="Gene3D" id="2.20.25.240">
    <property type="match status" value="1"/>
</dbReference>
<feature type="region of interest" description="Disordered" evidence="4">
    <location>
        <begin position="116"/>
        <end position="137"/>
    </location>
</feature>
<dbReference type="GO" id="GO:0008270">
    <property type="term" value="F:zinc ion binding"/>
    <property type="evidence" value="ECO:0007669"/>
    <property type="project" value="UniProtKB-KW"/>
</dbReference>
<proteinExistence type="predicted"/>
<dbReference type="Pfam" id="PF04500">
    <property type="entry name" value="FLYWCH"/>
    <property type="match status" value="1"/>
</dbReference>
<feature type="domain" description="FLYWCH-type" evidence="5">
    <location>
        <begin position="14"/>
        <end position="68"/>
    </location>
</feature>
<dbReference type="InterPro" id="IPR007588">
    <property type="entry name" value="Znf_FLYWCH"/>
</dbReference>
<gene>
    <name evidence="6" type="ORF">RUM43_001295</name>
</gene>